<dbReference type="GO" id="GO:0005737">
    <property type="term" value="C:cytoplasm"/>
    <property type="evidence" value="ECO:0007669"/>
    <property type="project" value="UniProtKB-SubCell"/>
</dbReference>
<dbReference type="InterPro" id="IPR016161">
    <property type="entry name" value="Ald_DH/histidinol_DH"/>
</dbReference>
<evidence type="ECO:0000256" key="3">
    <source>
        <dbReference type="ARBA" id="ARBA00022650"/>
    </source>
</evidence>
<dbReference type="Proteomes" id="UP000234479">
    <property type="component" value="Unassembled WGS sequence"/>
</dbReference>
<reference evidence="9 10" key="1">
    <citation type="submission" date="2017-12" db="EMBL/GenBank/DDBJ databases">
        <title>The genome sequence of Caulobacter sp. 410.</title>
        <authorList>
            <person name="Gao J."/>
            <person name="Mao X."/>
            <person name="Sun J."/>
        </authorList>
    </citation>
    <scope>NUCLEOTIDE SEQUENCE [LARGE SCALE GENOMIC DNA]</scope>
    <source>
        <strain evidence="9 10">410</strain>
    </source>
</reference>
<dbReference type="PANTHER" id="PTHR11063">
    <property type="entry name" value="GLUTAMATE SEMIALDEHYDE DEHYDROGENASE"/>
    <property type="match status" value="1"/>
</dbReference>
<evidence type="ECO:0000313" key="9">
    <source>
        <dbReference type="EMBL" id="PLR27828.1"/>
    </source>
</evidence>
<keyword evidence="10" id="KW-1185">Reference proteome</keyword>
<dbReference type="HAMAP" id="MF_00412">
    <property type="entry name" value="ProA"/>
    <property type="match status" value="1"/>
</dbReference>
<comment type="caution">
    <text evidence="9">The sequence shown here is derived from an EMBL/GenBank/DDBJ whole genome shotgun (WGS) entry which is preliminary data.</text>
</comment>
<dbReference type="SUPFAM" id="SSF53720">
    <property type="entry name" value="ALDH-like"/>
    <property type="match status" value="1"/>
</dbReference>
<dbReference type="RefSeq" id="WP_101717027.1">
    <property type="nucleotide sequence ID" value="NZ_PJRS01000011.1"/>
</dbReference>
<dbReference type="InterPro" id="IPR020593">
    <property type="entry name" value="G-glutamylP_reductase_CS"/>
</dbReference>
<evidence type="ECO:0000256" key="2">
    <source>
        <dbReference type="ARBA" id="ARBA00022605"/>
    </source>
</evidence>
<dbReference type="CDD" id="cd07079">
    <property type="entry name" value="ALDH_F18-19_ProA-GPR"/>
    <property type="match status" value="1"/>
</dbReference>
<dbReference type="InterPro" id="IPR015590">
    <property type="entry name" value="Aldehyde_DH_dom"/>
</dbReference>
<dbReference type="InterPro" id="IPR000965">
    <property type="entry name" value="GPR_dom"/>
</dbReference>
<dbReference type="PROSITE" id="PS01223">
    <property type="entry name" value="PROA"/>
    <property type="match status" value="1"/>
</dbReference>
<dbReference type="NCBIfam" id="NF001221">
    <property type="entry name" value="PRK00197.1"/>
    <property type="match status" value="1"/>
</dbReference>
<dbReference type="GO" id="GO:0050661">
    <property type="term" value="F:NADP binding"/>
    <property type="evidence" value="ECO:0007669"/>
    <property type="project" value="InterPro"/>
</dbReference>
<dbReference type="AlphaFoldDB" id="A0A2N5DP36"/>
<dbReference type="InterPro" id="IPR016163">
    <property type="entry name" value="Ald_DH_C"/>
</dbReference>
<keyword evidence="3 7" id="KW-0641">Proline biosynthesis</keyword>
<protein>
    <recommendedName>
        <fullName evidence="7">Gamma-glutamyl phosphate reductase</fullName>
        <shortName evidence="7">GPR</shortName>
        <ecNumber evidence="7">1.2.1.41</ecNumber>
    </recommendedName>
    <alternativeName>
        <fullName evidence="7">Glutamate-5-semialdehyde dehydrogenase</fullName>
    </alternativeName>
    <alternativeName>
        <fullName evidence="7">Glutamyl-gamma-semialdehyde dehydrogenase</fullName>
        <shortName evidence="7">GSA dehydrogenase</shortName>
    </alternativeName>
</protein>
<comment type="pathway">
    <text evidence="1 7">Amino-acid biosynthesis; L-proline biosynthesis; L-glutamate 5-semialdehyde from L-glutamate: step 2/2.</text>
</comment>
<comment type="function">
    <text evidence="7">Catalyzes the NADPH-dependent reduction of L-glutamate 5-phosphate into L-glutamate 5-semialdehyde and phosphate. The product spontaneously undergoes cyclization to form 1-pyrroline-5-carboxylate.</text>
</comment>
<evidence type="ECO:0000256" key="7">
    <source>
        <dbReference type="HAMAP-Rule" id="MF_00412"/>
    </source>
</evidence>
<accession>A0A2N5DP36</accession>
<dbReference type="PIRSF" id="PIRSF000151">
    <property type="entry name" value="GPR"/>
    <property type="match status" value="1"/>
</dbReference>
<evidence type="ECO:0000256" key="4">
    <source>
        <dbReference type="ARBA" id="ARBA00022857"/>
    </source>
</evidence>
<dbReference type="Gene3D" id="3.40.605.10">
    <property type="entry name" value="Aldehyde Dehydrogenase, Chain A, domain 1"/>
    <property type="match status" value="1"/>
</dbReference>
<dbReference type="NCBIfam" id="TIGR00407">
    <property type="entry name" value="proA"/>
    <property type="match status" value="1"/>
</dbReference>
<dbReference type="FunFam" id="3.40.309.10:FF:000006">
    <property type="entry name" value="Gamma-glutamyl phosphate reductase"/>
    <property type="match status" value="1"/>
</dbReference>
<gene>
    <name evidence="7" type="primary">proA</name>
    <name evidence="9" type="ORF">SGCZBJ_05600</name>
</gene>
<dbReference type="EC" id="1.2.1.41" evidence="7"/>
<keyword evidence="4 7" id="KW-0521">NADP</keyword>
<dbReference type="GO" id="GO:0055129">
    <property type="term" value="P:L-proline biosynthetic process"/>
    <property type="evidence" value="ECO:0007669"/>
    <property type="project" value="UniProtKB-UniRule"/>
</dbReference>
<dbReference type="Gene3D" id="3.40.309.10">
    <property type="entry name" value="Aldehyde Dehydrogenase, Chain A, domain 2"/>
    <property type="match status" value="1"/>
</dbReference>
<name>A0A2N5DP36_9CAUL</name>
<feature type="domain" description="Aldehyde dehydrogenase" evidence="8">
    <location>
        <begin position="9"/>
        <end position="280"/>
    </location>
</feature>
<evidence type="ECO:0000256" key="5">
    <source>
        <dbReference type="ARBA" id="ARBA00023002"/>
    </source>
</evidence>
<keyword evidence="2 7" id="KW-0028">Amino-acid biosynthesis</keyword>
<dbReference type="OrthoDB" id="9809970at2"/>
<dbReference type="InterPro" id="IPR016162">
    <property type="entry name" value="Ald_DH_N"/>
</dbReference>
<dbReference type="InterPro" id="IPR012134">
    <property type="entry name" value="Glu-5-SA_DH"/>
</dbReference>
<comment type="subcellular location">
    <subcellularLocation>
        <location evidence="7">Cytoplasm</location>
    </subcellularLocation>
</comment>
<dbReference type="EMBL" id="PJRS01000011">
    <property type="protein sequence ID" value="PLR27828.1"/>
    <property type="molecule type" value="Genomic_DNA"/>
</dbReference>
<evidence type="ECO:0000259" key="8">
    <source>
        <dbReference type="Pfam" id="PF00171"/>
    </source>
</evidence>
<proteinExistence type="inferred from homology"/>
<dbReference type="GO" id="GO:0004350">
    <property type="term" value="F:glutamate-5-semialdehyde dehydrogenase activity"/>
    <property type="evidence" value="ECO:0007669"/>
    <property type="project" value="UniProtKB-UniRule"/>
</dbReference>
<sequence length="424" mass="43714">MDDAAGGLQATMRAMGQAAREGARSLRLATPAQRTAALVAIAAAIRAEAPAILAANARDLEKADANGLTPPMIERLMLNEQRLEGVAAGVEAVAAIPDPLGVETARWQRPNGLDIARVRTPIGVIAMIYESRPNVTADAAALTLRSGNAVILRGGSECIESNLAIHAAVLKGLAAAGLPANVVQMVRTTDRAAVGAILSGLDRSIDLIIPRGGKSLVARVQAEARAPVLGHLEGLNHVFVHEAADLKKAADIVLNAKMRRVSVCGSAETLLIDRAAAGKLLPPIADVLIKAGCEIRGDAAARAIEPELKAATVEDWTTEYLAPIIAVAVVDGVEGAAAHIAAYGSGHTDAIVTEDAAAAERFVGQVDSAIVLVNASTQFADGGEFGFGAEIGIATDKLHARGPVGAEQLTTFKYVVRGTGQTRP</sequence>
<keyword evidence="7" id="KW-0963">Cytoplasm</keyword>
<evidence type="ECO:0000256" key="6">
    <source>
        <dbReference type="ARBA" id="ARBA00049024"/>
    </source>
</evidence>
<keyword evidence="5 7" id="KW-0560">Oxidoreductase</keyword>
<evidence type="ECO:0000313" key="10">
    <source>
        <dbReference type="Proteomes" id="UP000234479"/>
    </source>
</evidence>
<comment type="similarity">
    <text evidence="7">Belongs to the gamma-glutamyl phosphate reductase family.</text>
</comment>
<dbReference type="Pfam" id="PF00171">
    <property type="entry name" value="Aldedh"/>
    <property type="match status" value="1"/>
</dbReference>
<evidence type="ECO:0000256" key="1">
    <source>
        <dbReference type="ARBA" id="ARBA00004985"/>
    </source>
</evidence>
<comment type="catalytic activity">
    <reaction evidence="6 7">
        <text>L-glutamate 5-semialdehyde + phosphate + NADP(+) = L-glutamyl 5-phosphate + NADPH + H(+)</text>
        <dbReference type="Rhea" id="RHEA:19541"/>
        <dbReference type="ChEBI" id="CHEBI:15378"/>
        <dbReference type="ChEBI" id="CHEBI:43474"/>
        <dbReference type="ChEBI" id="CHEBI:57783"/>
        <dbReference type="ChEBI" id="CHEBI:58066"/>
        <dbReference type="ChEBI" id="CHEBI:58274"/>
        <dbReference type="ChEBI" id="CHEBI:58349"/>
        <dbReference type="EC" id="1.2.1.41"/>
    </reaction>
</comment>
<dbReference type="PANTHER" id="PTHR11063:SF8">
    <property type="entry name" value="DELTA-1-PYRROLINE-5-CARBOXYLATE SYNTHASE"/>
    <property type="match status" value="1"/>
</dbReference>
<organism evidence="9 10">
    <name type="scientific">Caulobacter zeae</name>
    <dbReference type="NCBI Taxonomy" id="2055137"/>
    <lineage>
        <taxon>Bacteria</taxon>
        <taxon>Pseudomonadati</taxon>
        <taxon>Pseudomonadota</taxon>
        <taxon>Alphaproteobacteria</taxon>
        <taxon>Caulobacterales</taxon>
        <taxon>Caulobacteraceae</taxon>
        <taxon>Caulobacter</taxon>
    </lineage>
</organism>
<dbReference type="UniPathway" id="UPA00098">
    <property type="reaction ID" value="UER00360"/>
</dbReference>